<feature type="region of interest" description="Disordered" evidence="1">
    <location>
        <begin position="1"/>
        <end position="59"/>
    </location>
</feature>
<name>A0A1N6K4Q3_9GAMM</name>
<evidence type="ECO:0000313" key="3">
    <source>
        <dbReference type="Proteomes" id="UP000185024"/>
    </source>
</evidence>
<dbReference type="Proteomes" id="UP000185024">
    <property type="component" value="Unassembled WGS sequence"/>
</dbReference>
<reference evidence="2 3" key="1">
    <citation type="submission" date="2016-11" db="EMBL/GenBank/DDBJ databases">
        <authorList>
            <person name="Jaros S."/>
            <person name="Januszkiewicz K."/>
            <person name="Wedrychowicz H."/>
        </authorList>
    </citation>
    <scope>NUCLEOTIDE SEQUENCE [LARGE SCALE GENOMIC DNA]</scope>
    <source>
        <strain evidence="2 3">ACAM 239</strain>
    </source>
</reference>
<organism evidence="2 3">
    <name type="scientific">Vreelandella aquamarina</name>
    <dbReference type="NCBI Taxonomy" id="77097"/>
    <lineage>
        <taxon>Bacteria</taxon>
        <taxon>Pseudomonadati</taxon>
        <taxon>Pseudomonadota</taxon>
        <taxon>Gammaproteobacteria</taxon>
        <taxon>Oceanospirillales</taxon>
        <taxon>Halomonadaceae</taxon>
        <taxon>Vreelandella</taxon>
    </lineage>
</organism>
<dbReference type="AlphaFoldDB" id="A0A1N6K4Q3"/>
<feature type="compositionally biased region" description="Polar residues" evidence="1">
    <location>
        <begin position="7"/>
        <end position="40"/>
    </location>
</feature>
<gene>
    <name evidence="2" type="ORF">SAMN05878438_3779</name>
</gene>
<sequence>MRAPTECSISASRQDASNPFDSRNHSQVMGTGIDSRTGQSRAGAHRLSTEASRHAAQASPDLGKGIRLAARGVVSPEIFHGFQQVQVVNATRDQPSLGGSLVHPDTP</sequence>
<proteinExistence type="predicted"/>
<dbReference type="EMBL" id="FSQX01000002">
    <property type="protein sequence ID" value="SIN87889.1"/>
    <property type="molecule type" value="Genomic_DNA"/>
</dbReference>
<protein>
    <submittedName>
        <fullName evidence="2">Uncharacterized protein</fullName>
    </submittedName>
</protein>
<evidence type="ECO:0000256" key="1">
    <source>
        <dbReference type="SAM" id="MobiDB-lite"/>
    </source>
</evidence>
<evidence type="ECO:0000313" key="2">
    <source>
        <dbReference type="EMBL" id="SIN87889.1"/>
    </source>
</evidence>
<accession>A0A1N6K4Q3</accession>